<dbReference type="PaxDb" id="4081-Solyc10g047780.1.1"/>
<dbReference type="EnsemblPlants" id="Solyc10g047776.1.1">
    <property type="protein sequence ID" value="Solyc10g047776.1.1"/>
    <property type="gene ID" value="Solyc10g047776.1"/>
</dbReference>
<dbReference type="Gramene" id="Solyc10g047776.1.1">
    <property type="protein sequence ID" value="Solyc10g047776.1.1"/>
    <property type="gene ID" value="Solyc10g047776.1"/>
</dbReference>
<dbReference type="STRING" id="4081.A0A3Q7IG59"/>
<dbReference type="InterPro" id="IPR013320">
    <property type="entry name" value="ConA-like_dom_sf"/>
</dbReference>
<name>A0A3Q7IG59_SOLLC</name>
<evidence type="ECO:0000313" key="4">
    <source>
        <dbReference type="EnsemblPlants" id="Solyc10g047776.1.1"/>
    </source>
</evidence>
<dbReference type="Proteomes" id="UP000004994">
    <property type="component" value="Chromosome 10"/>
</dbReference>
<dbReference type="GO" id="GO:0030246">
    <property type="term" value="F:carbohydrate binding"/>
    <property type="evidence" value="ECO:0007669"/>
    <property type="project" value="UniProtKB-KW"/>
</dbReference>
<evidence type="ECO:0000259" key="3">
    <source>
        <dbReference type="Pfam" id="PF00139"/>
    </source>
</evidence>
<dbReference type="PANTHER" id="PTHR32401">
    <property type="entry name" value="CONCANAVALIN A-LIKE LECTIN FAMILY PROTEIN"/>
    <property type="match status" value="1"/>
</dbReference>
<comment type="similarity">
    <text evidence="1">Belongs to the leguminous lectin family.</text>
</comment>
<reference evidence="4" key="1">
    <citation type="journal article" date="2012" name="Nature">
        <title>The tomato genome sequence provides insights into fleshy fruit evolution.</title>
        <authorList>
            <consortium name="Tomato Genome Consortium"/>
        </authorList>
    </citation>
    <scope>NUCLEOTIDE SEQUENCE [LARGE SCALE GENOMIC DNA]</scope>
    <source>
        <strain evidence="4">cv. Heinz 1706</strain>
    </source>
</reference>
<dbReference type="OMA" id="MADMNDW"/>
<dbReference type="InterPro" id="IPR050258">
    <property type="entry name" value="Leguminous_Lectin"/>
</dbReference>
<evidence type="ECO:0000256" key="2">
    <source>
        <dbReference type="ARBA" id="ARBA00022734"/>
    </source>
</evidence>
<protein>
    <recommendedName>
        <fullName evidence="3">Legume lectin domain-containing protein</fullName>
    </recommendedName>
</protein>
<evidence type="ECO:0000313" key="5">
    <source>
        <dbReference type="Proteomes" id="UP000004994"/>
    </source>
</evidence>
<dbReference type="Gene3D" id="2.60.120.200">
    <property type="match status" value="1"/>
</dbReference>
<keyword evidence="5" id="KW-1185">Reference proteome</keyword>
<feature type="domain" description="Legume lectin" evidence="3">
    <location>
        <begin position="12"/>
        <end position="137"/>
    </location>
</feature>
<sequence>MMADMNDWIIYLKLNENDSELSIGRATYSKTLYLWDKASVNVTDFSTHFSFRINSQGRKLYVDGLTFFLSPTSSVIPDKHFSAGEGLGLASVDQQYSSKSHHFVVVEFDIFWNSYDPQGDHVGIDINSMQSVANVNFSCGSPDGTRTDT</sequence>
<dbReference type="InParanoid" id="A0A3Q7IG59"/>
<accession>A0A3Q7IG59</accession>
<dbReference type="PANTHER" id="PTHR32401:SF49">
    <property type="entry name" value="OS10G0129200 PROTEIN"/>
    <property type="match status" value="1"/>
</dbReference>
<dbReference type="Pfam" id="PF00139">
    <property type="entry name" value="Lectin_legB"/>
    <property type="match status" value="1"/>
</dbReference>
<keyword evidence="2" id="KW-0430">Lectin</keyword>
<organism evidence="4">
    <name type="scientific">Solanum lycopersicum</name>
    <name type="common">Tomato</name>
    <name type="synonym">Lycopersicon esculentum</name>
    <dbReference type="NCBI Taxonomy" id="4081"/>
    <lineage>
        <taxon>Eukaryota</taxon>
        <taxon>Viridiplantae</taxon>
        <taxon>Streptophyta</taxon>
        <taxon>Embryophyta</taxon>
        <taxon>Tracheophyta</taxon>
        <taxon>Spermatophyta</taxon>
        <taxon>Magnoliopsida</taxon>
        <taxon>eudicotyledons</taxon>
        <taxon>Gunneridae</taxon>
        <taxon>Pentapetalae</taxon>
        <taxon>asterids</taxon>
        <taxon>lamiids</taxon>
        <taxon>Solanales</taxon>
        <taxon>Solanaceae</taxon>
        <taxon>Solanoideae</taxon>
        <taxon>Solaneae</taxon>
        <taxon>Solanum</taxon>
        <taxon>Solanum subgen. Lycopersicon</taxon>
    </lineage>
</organism>
<evidence type="ECO:0000256" key="1">
    <source>
        <dbReference type="ARBA" id="ARBA00007606"/>
    </source>
</evidence>
<dbReference type="AlphaFoldDB" id="A0A3Q7IG59"/>
<proteinExistence type="inferred from homology"/>
<reference evidence="4" key="2">
    <citation type="submission" date="2019-01" db="UniProtKB">
        <authorList>
            <consortium name="EnsemblPlants"/>
        </authorList>
    </citation>
    <scope>IDENTIFICATION</scope>
    <source>
        <strain evidence="4">cv. Heinz 1706</strain>
    </source>
</reference>
<dbReference type="InterPro" id="IPR001220">
    <property type="entry name" value="Legume_lectin_dom"/>
</dbReference>
<dbReference type="SUPFAM" id="SSF49899">
    <property type="entry name" value="Concanavalin A-like lectins/glucanases"/>
    <property type="match status" value="1"/>
</dbReference>